<dbReference type="AlphaFoldDB" id="G0RNS2"/>
<sequence>MVGAAQYLDDEIDWVLSAVVGKKKQSYIQTHFHEKFGRHLNHNQIRYIKNKYGKDPRFNSPLVNARPPRVAVSPKLGGGGGGGGRKEHNDEGEQDDENDVNLRSPSRAGPSSQHKVGERRRELKDEAATTTTPRMKRKRSVDESSDLSERLVKRITGPQRADSRPEAAASRESTPRAAQGRTPLQQWKRSTNTTGLQPSSLGVQSSSPLALSLADNYFDTTLQTGGHSNLPAQQQLDTLPFLHTTDMWTAPVQPQDTWPAGNLAALPSGGDSAVPDAYMSVYPALPATTMEDLYRPVEQTAGIMSQMPVTTQYQLQMPSNQPMPYSTLQFSPALPDLAPSPFQHHVEQQQLQHPSQRTHSGQHHQYPVDASSFSHLPVSETQATPNLGNNNNNNNNSNNHSVITYQPMPTFQELSTGTPSAQHITNLPILTMTPPSPFDFPAFTPVISPQSADFSFQNAHFTASAAAAAAAANSTGHSFTPSLMGRPEMQPHHHAHPPTPFEQQQSQQQQPQQQLYIDTQLHPEDFAGTIDPNILFGPHGEYSAAAATVALQPSSAPEDAV</sequence>
<dbReference type="OrthoDB" id="4736382at2759"/>
<accession>G0RNS2</accession>
<feature type="compositionally biased region" description="Polar residues" evidence="1">
    <location>
        <begin position="317"/>
        <end position="330"/>
    </location>
</feature>
<dbReference type="EMBL" id="GL985069">
    <property type="protein sequence ID" value="EGR47321.1"/>
    <property type="molecule type" value="Genomic_DNA"/>
</dbReference>
<dbReference type="VEuPathDB" id="FungiDB:TRIREDRAFT_109075"/>
<feature type="compositionally biased region" description="Low complexity" evidence="1">
    <location>
        <begin position="389"/>
        <end position="399"/>
    </location>
</feature>
<protein>
    <submittedName>
        <fullName evidence="2">Predicted protein</fullName>
    </submittedName>
</protein>
<feature type="compositionally biased region" description="Low complexity" evidence="1">
    <location>
        <begin position="503"/>
        <end position="514"/>
    </location>
</feature>
<feature type="region of interest" description="Disordered" evidence="1">
    <location>
        <begin position="317"/>
        <end position="368"/>
    </location>
</feature>
<organism evidence="3">
    <name type="scientific">Hypocrea jecorina (strain QM6a)</name>
    <name type="common">Trichoderma reesei</name>
    <dbReference type="NCBI Taxonomy" id="431241"/>
    <lineage>
        <taxon>Eukaryota</taxon>
        <taxon>Fungi</taxon>
        <taxon>Dikarya</taxon>
        <taxon>Ascomycota</taxon>
        <taxon>Pezizomycotina</taxon>
        <taxon>Sordariomycetes</taxon>
        <taxon>Hypocreomycetidae</taxon>
        <taxon>Hypocreales</taxon>
        <taxon>Hypocreaceae</taxon>
        <taxon>Trichoderma</taxon>
    </lineage>
</organism>
<dbReference type="RefSeq" id="XP_006966884.1">
    <property type="nucleotide sequence ID" value="XM_006966822.1"/>
</dbReference>
<feature type="region of interest" description="Disordered" evidence="1">
    <location>
        <begin position="380"/>
        <end position="401"/>
    </location>
</feature>
<feature type="region of interest" description="Disordered" evidence="1">
    <location>
        <begin position="476"/>
        <end position="514"/>
    </location>
</feature>
<feature type="compositionally biased region" description="Polar residues" evidence="1">
    <location>
        <begin position="182"/>
        <end position="204"/>
    </location>
</feature>
<name>G0RNS2_HYPJQ</name>
<keyword evidence="3" id="KW-1185">Reference proteome</keyword>
<feature type="compositionally biased region" description="Polar residues" evidence="1">
    <location>
        <begin position="101"/>
        <end position="114"/>
    </location>
</feature>
<evidence type="ECO:0000313" key="3">
    <source>
        <dbReference type="Proteomes" id="UP000008984"/>
    </source>
</evidence>
<feature type="compositionally biased region" description="Polar residues" evidence="1">
    <location>
        <begin position="348"/>
        <end position="359"/>
    </location>
</feature>
<dbReference type="Proteomes" id="UP000008984">
    <property type="component" value="Unassembled WGS sequence"/>
</dbReference>
<dbReference type="eggNOG" id="ENOG502RS6D">
    <property type="taxonomic scope" value="Eukaryota"/>
</dbReference>
<feature type="region of interest" description="Disordered" evidence="1">
    <location>
        <begin position="58"/>
        <end position="204"/>
    </location>
</feature>
<evidence type="ECO:0000256" key="1">
    <source>
        <dbReference type="SAM" id="MobiDB-lite"/>
    </source>
</evidence>
<reference evidence="2 3" key="1">
    <citation type="journal article" date="2008" name="Nat. Biotechnol.">
        <title>Genome sequencing and analysis of the biomass-degrading fungus Trichoderma reesei (syn. Hypocrea jecorina).</title>
        <authorList>
            <person name="Martinez D."/>
            <person name="Berka R.M."/>
            <person name="Henrissat B."/>
            <person name="Saloheimo M."/>
            <person name="Arvas M."/>
            <person name="Baker S.E."/>
            <person name="Chapman J."/>
            <person name="Chertkov O."/>
            <person name="Coutinho P.M."/>
            <person name="Cullen D."/>
            <person name="Danchin E.G."/>
            <person name="Grigoriev I.V."/>
            <person name="Harris P."/>
            <person name="Jackson M."/>
            <person name="Kubicek C.P."/>
            <person name="Han C.S."/>
            <person name="Ho I."/>
            <person name="Larrondo L.F."/>
            <person name="de Leon A.L."/>
            <person name="Magnuson J.K."/>
            <person name="Merino S."/>
            <person name="Misra M."/>
            <person name="Nelson B."/>
            <person name="Putnam N."/>
            <person name="Robbertse B."/>
            <person name="Salamov A.A."/>
            <person name="Schmoll M."/>
            <person name="Terry A."/>
            <person name="Thayer N."/>
            <person name="Westerholm-Parvinen A."/>
            <person name="Schoch C.L."/>
            <person name="Yao J."/>
            <person name="Barabote R."/>
            <person name="Nelson M.A."/>
            <person name="Detter C."/>
            <person name="Bruce D."/>
            <person name="Kuske C.R."/>
            <person name="Xie G."/>
            <person name="Richardson P."/>
            <person name="Rokhsar D.S."/>
            <person name="Lucas S.M."/>
            <person name="Rubin E.M."/>
            <person name="Dunn-Coleman N."/>
            <person name="Ward M."/>
            <person name="Brettin T.S."/>
        </authorList>
    </citation>
    <scope>NUCLEOTIDE SEQUENCE [LARGE SCALE GENOMIC DNA]</scope>
    <source>
        <strain evidence="2 3">QM6a</strain>
    </source>
</reference>
<gene>
    <name evidence="2" type="ORF">TRIREDRAFT_109075</name>
</gene>
<dbReference type="KEGG" id="tre:TRIREDRAFT_109075"/>
<dbReference type="HOGENOM" id="CLU_485760_0_0_1"/>
<dbReference type="GeneID" id="18481802"/>
<feature type="compositionally biased region" description="Basic and acidic residues" evidence="1">
    <location>
        <begin position="115"/>
        <end position="127"/>
    </location>
</feature>
<proteinExistence type="predicted"/>
<evidence type="ECO:0000313" key="2">
    <source>
        <dbReference type="EMBL" id="EGR47321.1"/>
    </source>
</evidence>